<evidence type="ECO:0000313" key="2">
    <source>
        <dbReference type="EMBL" id="BCZ19344.1"/>
    </source>
</evidence>
<gene>
    <name evidence="2" type="ORF">NHP190012_09860</name>
</gene>
<feature type="transmembrane region" description="Helical" evidence="1">
    <location>
        <begin position="27"/>
        <end position="50"/>
    </location>
</feature>
<keyword evidence="3" id="KW-1185">Reference proteome</keyword>
<evidence type="ECO:0000256" key="1">
    <source>
        <dbReference type="SAM" id="Phobius"/>
    </source>
</evidence>
<dbReference type="SUPFAM" id="SSF103473">
    <property type="entry name" value="MFS general substrate transporter"/>
    <property type="match status" value="1"/>
</dbReference>
<evidence type="ECO:0000313" key="3">
    <source>
        <dbReference type="Proteomes" id="UP000826146"/>
    </source>
</evidence>
<dbReference type="Proteomes" id="UP000826146">
    <property type="component" value="Chromosome"/>
</dbReference>
<dbReference type="InterPro" id="IPR036259">
    <property type="entry name" value="MFS_trans_sf"/>
</dbReference>
<name>A0ABM7SP25_9HELI</name>
<keyword evidence="1" id="KW-0472">Membrane</keyword>
<dbReference type="EMBL" id="AP024819">
    <property type="protein sequence ID" value="BCZ19344.1"/>
    <property type="molecule type" value="Genomic_DNA"/>
</dbReference>
<accession>A0ABM7SP25</accession>
<keyword evidence="1" id="KW-0812">Transmembrane</keyword>
<reference evidence="2 3" key="1">
    <citation type="submission" date="2021-07" db="EMBL/GenBank/DDBJ databases">
        <title>Novel Helicobacter sp. Isolated from a cat.</title>
        <authorList>
            <person name="Rimbara E."/>
            <person name="Suzuki M."/>
        </authorList>
    </citation>
    <scope>NUCLEOTIDE SEQUENCE [LARGE SCALE GENOMIC DNA]</scope>
    <source>
        <strain evidence="3">NHP19-012</strain>
    </source>
</reference>
<dbReference type="Gene3D" id="1.20.1250.20">
    <property type="entry name" value="MFS general substrate transporter like domains"/>
    <property type="match status" value="1"/>
</dbReference>
<organism evidence="2 3">
    <name type="scientific">Helicobacter gastrofelis</name>
    <dbReference type="NCBI Taxonomy" id="2849642"/>
    <lineage>
        <taxon>Bacteria</taxon>
        <taxon>Pseudomonadati</taxon>
        <taxon>Campylobacterota</taxon>
        <taxon>Epsilonproteobacteria</taxon>
        <taxon>Campylobacterales</taxon>
        <taxon>Helicobacteraceae</taxon>
        <taxon>Helicobacter</taxon>
    </lineage>
</organism>
<proteinExistence type="predicted"/>
<feature type="transmembrane region" description="Helical" evidence="1">
    <location>
        <begin position="71"/>
        <end position="90"/>
    </location>
</feature>
<sequence>MVSGGILGGILGPHLGNMGVHLFSVPFVGSFAFVGLLCALNMAFSSLLKLKPFSPKESSKVPLKILLKEPHFLLATCACDLSFGLMTLVMSATPLAMHAHSFSLALSKSVLVMRFVAMVAPSLFLVFSKRLSPMHLVALGMLCYVG</sequence>
<keyword evidence="1" id="KW-1133">Transmembrane helix</keyword>
<dbReference type="PANTHER" id="PTHR23534:SF1">
    <property type="entry name" value="MAJOR FACILITATOR SUPERFAMILY PROTEIN"/>
    <property type="match status" value="1"/>
</dbReference>
<feature type="transmembrane region" description="Helical" evidence="1">
    <location>
        <begin position="110"/>
        <end position="127"/>
    </location>
</feature>
<dbReference type="PANTHER" id="PTHR23534">
    <property type="entry name" value="MFS PERMEASE"/>
    <property type="match status" value="1"/>
</dbReference>
<protein>
    <submittedName>
        <fullName evidence="2">Uncharacterized protein</fullName>
    </submittedName>
</protein>